<proteinExistence type="predicted"/>
<feature type="compositionally biased region" description="Basic and acidic residues" evidence="6">
    <location>
        <begin position="91"/>
        <end position="101"/>
    </location>
</feature>
<dbReference type="EMBL" id="JABEMC010000001">
    <property type="protein sequence ID" value="NNG78061.1"/>
    <property type="molecule type" value="Genomic_DNA"/>
</dbReference>
<feature type="compositionally biased region" description="Low complexity" evidence="6">
    <location>
        <begin position="135"/>
        <end position="147"/>
    </location>
</feature>
<evidence type="ECO:0000313" key="10">
    <source>
        <dbReference type="Proteomes" id="UP000549517"/>
    </source>
</evidence>
<dbReference type="InterPro" id="IPR027379">
    <property type="entry name" value="CLS_N"/>
</dbReference>
<protein>
    <recommendedName>
        <fullName evidence="8">Cardiolipin synthase N-terminal domain-containing protein</fullName>
    </recommendedName>
</protein>
<evidence type="ECO:0000256" key="5">
    <source>
        <dbReference type="ARBA" id="ARBA00023136"/>
    </source>
</evidence>
<accession>A0A849APF6</accession>
<dbReference type="Pfam" id="PF13396">
    <property type="entry name" value="PLDc_N"/>
    <property type="match status" value="1"/>
</dbReference>
<evidence type="ECO:0000256" key="7">
    <source>
        <dbReference type="SAM" id="Phobius"/>
    </source>
</evidence>
<evidence type="ECO:0000256" key="2">
    <source>
        <dbReference type="ARBA" id="ARBA00022475"/>
    </source>
</evidence>
<dbReference type="RefSeq" id="WP_170273242.1">
    <property type="nucleotide sequence ID" value="NZ_BAAAKH010000002.1"/>
</dbReference>
<dbReference type="AlphaFoldDB" id="A0A849APF6"/>
<evidence type="ECO:0000256" key="3">
    <source>
        <dbReference type="ARBA" id="ARBA00022692"/>
    </source>
</evidence>
<reference evidence="9 10" key="1">
    <citation type="submission" date="2020-05" db="EMBL/GenBank/DDBJ databases">
        <title>MicrobeNet Type strains.</title>
        <authorList>
            <person name="Nicholson A.C."/>
        </authorList>
    </citation>
    <scope>NUCLEOTIDE SEQUENCE [LARGE SCALE GENOMIC DNA]</scope>
    <source>
        <strain evidence="9 10">CCUG 46604</strain>
    </source>
</reference>
<feature type="transmembrane region" description="Helical" evidence="7">
    <location>
        <begin position="37"/>
        <end position="57"/>
    </location>
</feature>
<keyword evidence="4 7" id="KW-1133">Transmembrane helix</keyword>
<feature type="region of interest" description="Disordered" evidence="6">
    <location>
        <begin position="91"/>
        <end position="197"/>
    </location>
</feature>
<keyword evidence="3 7" id="KW-0812">Transmembrane</keyword>
<evidence type="ECO:0000313" key="9">
    <source>
        <dbReference type="EMBL" id="NNG78061.1"/>
    </source>
</evidence>
<evidence type="ECO:0000256" key="4">
    <source>
        <dbReference type="ARBA" id="ARBA00022989"/>
    </source>
</evidence>
<feature type="compositionally biased region" description="Basic and acidic residues" evidence="6">
    <location>
        <begin position="154"/>
        <end position="184"/>
    </location>
</feature>
<comment type="subcellular location">
    <subcellularLocation>
        <location evidence="1">Cell membrane</location>
        <topology evidence="1">Multi-pass membrane protein</topology>
    </subcellularLocation>
</comment>
<feature type="domain" description="Cardiolipin synthase N-terminal" evidence="8">
    <location>
        <begin position="15"/>
        <end position="59"/>
    </location>
</feature>
<dbReference type="Proteomes" id="UP000549517">
    <property type="component" value="Unassembled WGS sequence"/>
</dbReference>
<organism evidence="9 10">
    <name type="scientific">Brevibacterium luteolum</name>
    <dbReference type="NCBI Taxonomy" id="199591"/>
    <lineage>
        <taxon>Bacteria</taxon>
        <taxon>Bacillati</taxon>
        <taxon>Actinomycetota</taxon>
        <taxon>Actinomycetes</taxon>
        <taxon>Micrococcales</taxon>
        <taxon>Brevibacteriaceae</taxon>
        <taxon>Brevibacterium</taxon>
    </lineage>
</organism>
<evidence type="ECO:0000256" key="1">
    <source>
        <dbReference type="ARBA" id="ARBA00004651"/>
    </source>
</evidence>
<keyword evidence="2" id="KW-1003">Cell membrane</keyword>
<keyword evidence="5 7" id="KW-0472">Membrane</keyword>
<dbReference type="GO" id="GO:0005886">
    <property type="term" value="C:plasma membrane"/>
    <property type="evidence" value="ECO:0007669"/>
    <property type="project" value="UniProtKB-SubCell"/>
</dbReference>
<gene>
    <name evidence="9" type="ORF">HLA91_01535</name>
</gene>
<comment type="caution">
    <text evidence="9">The sequence shown here is derived from an EMBL/GenBank/DDBJ whole genome shotgun (WGS) entry which is preliminary data.</text>
</comment>
<evidence type="ECO:0000256" key="6">
    <source>
        <dbReference type="SAM" id="MobiDB-lite"/>
    </source>
</evidence>
<evidence type="ECO:0000259" key="8">
    <source>
        <dbReference type="Pfam" id="PF13396"/>
    </source>
</evidence>
<sequence>MTRILVAAALILVAVTLYSFFDCVVRDRAHIRVLPKWGWLLVILFVPVFGLLLWFLFGRSSFGQRRSAGPVAPDDDPDYLQKIADEVEQAERRKRREELERRRKSTGSTAAAHGTRAQSQEDMDASATPEPAENPATRPASEPAAEPEAPEEELSPHEQFERWLAEREREERAAGETPDDHPESGENGANSANGRSS</sequence>
<feature type="compositionally biased region" description="Polar residues" evidence="6">
    <location>
        <begin position="187"/>
        <end position="197"/>
    </location>
</feature>
<name>A0A849APF6_9MICO</name>